<accession>A0AA35S3V2</accession>
<dbReference type="EMBL" id="CASHTH010001899">
    <property type="protein sequence ID" value="CAI8021426.1"/>
    <property type="molecule type" value="Genomic_DNA"/>
</dbReference>
<dbReference type="SUPFAM" id="SSF47986">
    <property type="entry name" value="DEATH domain"/>
    <property type="match status" value="1"/>
</dbReference>
<dbReference type="Gene3D" id="1.10.533.10">
    <property type="entry name" value="Death Domain, Fas"/>
    <property type="match status" value="1"/>
</dbReference>
<protein>
    <recommendedName>
        <fullName evidence="2">Death domain-containing protein</fullName>
    </recommendedName>
</protein>
<feature type="domain" description="Death" evidence="2">
    <location>
        <begin position="137"/>
        <end position="192"/>
    </location>
</feature>
<evidence type="ECO:0000259" key="2">
    <source>
        <dbReference type="PROSITE" id="PS50017"/>
    </source>
</evidence>
<name>A0AA35S3V2_GEOBA</name>
<dbReference type="Proteomes" id="UP001174909">
    <property type="component" value="Unassembled WGS sequence"/>
</dbReference>
<gene>
    <name evidence="3" type="ORF">GBAR_LOCUS12713</name>
</gene>
<evidence type="ECO:0000313" key="4">
    <source>
        <dbReference type="Proteomes" id="UP001174909"/>
    </source>
</evidence>
<organism evidence="3 4">
    <name type="scientific">Geodia barretti</name>
    <name type="common">Barrett's horny sponge</name>
    <dbReference type="NCBI Taxonomy" id="519541"/>
    <lineage>
        <taxon>Eukaryota</taxon>
        <taxon>Metazoa</taxon>
        <taxon>Porifera</taxon>
        <taxon>Demospongiae</taxon>
        <taxon>Heteroscleromorpha</taxon>
        <taxon>Tetractinellida</taxon>
        <taxon>Astrophorina</taxon>
        <taxon>Geodiidae</taxon>
        <taxon>Geodia</taxon>
    </lineage>
</organism>
<comment type="caution">
    <text evidence="3">The sequence shown here is derived from an EMBL/GenBank/DDBJ whole genome shotgun (WGS) entry which is preliminary data.</text>
</comment>
<dbReference type="AlphaFoldDB" id="A0AA35S3V2"/>
<feature type="region of interest" description="Disordered" evidence="1">
    <location>
        <begin position="482"/>
        <end position="503"/>
    </location>
</feature>
<keyword evidence="4" id="KW-1185">Reference proteome</keyword>
<proteinExistence type="predicted"/>
<dbReference type="InterPro" id="IPR011029">
    <property type="entry name" value="DEATH-like_dom_sf"/>
</dbReference>
<sequence>MSSYRSRSEQLLGELLSGVNEDYLGVDALPFLYRVLHQLASRWNSLSLQLSVSGQDEIQRNARSADICLAVSLVEWLQSGQATWKALVEAVFRPAGGGHQVLARDIARNYRSLCDFRPNSIAAAVKPVELVSSEESLRLVQKMLNNSVAARWYQMGVVMGVPPSDLEIIRESPEYHGAGEREAGMLKAWLERGSLPRTWQTPPPVLERPAVSRPDQERRLRSFNPLDPEWRHLVSTSNFEDMGSSCHSSRNDQVLAELLSSIDDEHSSEQLGVDALPFLYRVLHQLASRWNSLSLQLSVSGQDEIQRNARSADICLAVSLVEWLQSGQATWKALVEAVFRPAGGGHQVLARDIARNYRSLCKFRPNSFASNVQPIEIVSSEESVRLMQKMLNNSVAARWYQMGVVMGVLPSDLEIIRESPEYHGAGEREAGMLKAWLERGSLPRTWQVVVDAVEDRAGGNHKVLAKQIASFPLESFQVMPSPGSPVTSAGQPAKQPVSARSLDSTPSLRDLTVFKTRSGEKIEIIKSLAPEWKSFGVHLNFDDMGSQLSLIEAQHGQSNPQSCCRDMMIHWLLGNGEGPTTWRTLLALLEDGERAYLADCIRRELLS</sequence>
<reference evidence="3" key="1">
    <citation type="submission" date="2023-03" db="EMBL/GenBank/DDBJ databases">
        <authorList>
            <person name="Steffen K."/>
            <person name="Cardenas P."/>
        </authorList>
    </citation>
    <scope>NUCLEOTIDE SEQUENCE</scope>
</reference>
<dbReference type="InterPro" id="IPR000488">
    <property type="entry name" value="Death_dom"/>
</dbReference>
<dbReference type="CDD" id="cd01670">
    <property type="entry name" value="Death"/>
    <property type="match status" value="1"/>
</dbReference>
<dbReference type="PROSITE" id="PS50017">
    <property type="entry name" value="DEATH_DOMAIN"/>
    <property type="match status" value="1"/>
</dbReference>
<dbReference type="GO" id="GO:0007165">
    <property type="term" value="P:signal transduction"/>
    <property type="evidence" value="ECO:0007669"/>
    <property type="project" value="InterPro"/>
</dbReference>
<evidence type="ECO:0000313" key="3">
    <source>
        <dbReference type="EMBL" id="CAI8021426.1"/>
    </source>
</evidence>
<evidence type="ECO:0000256" key="1">
    <source>
        <dbReference type="SAM" id="MobiDB-lite"/>
    </source>
</evidence>